<dbReference type="PDB" id="7TGH">
    <property type="method" value="EM"/>
    <property type="resolution" value="2.60 A"/>
    <property type="chains" value="TC=1-93"/>
</dbReference>
<evidence type="ECO:0007829" key="4">
    <source>
        <dbReference type="PDB" id="8B6F"/>
    </source>
</evidence>
<dbReference type="EMBL" id="GG662778">
    <property type="protein sequence ID" value="EAR83633.2"/>
    <property type="molecule type" value="Genomic_DNA"/>
</dbReference>
<reference evidence="4 5" key="4">
    <citation type="journal article" date="2023" name="Nature">
        <title>Structural basis of mitochondrial membrane bending by the I-II-III&lt;sub&gt;2&lt;/sub&gt;-IV&lt;sub&gt;2&lt;/sub&gt; supercomplex.</title>
        <authorList>
            <person name="Muhleip A."/>
            <person name="Flygaard R.K."/>
            <person name="Baradaran R."/>
            <person name="Haapanen O."/>
            <person name="Gruhl T."/>
            <person name="Tobiasson V."/>
            <person name="Marechal A."/>
            <person name="Sharma V."/>
            <person name="Amunts A."/>
        </authorList>
    </citation>
    <scope>STRUCTURE BY ELECTRON MICROSCOPY (2.80 ANGSTROMS)</scope>
</reference>
<evidence type="ECO:0007829" key="7">
    <source>
        <dbReference type="PDB" id="8GZU"/>
    </source>
</evidence>
<dbReference type="RefSeq" id="XP_001031296.2">
    <property type="nucleotide sequence ID" value="XM_001031296.2"/>
</dbReference>
<dbReference type="EMDB" id="EMD-25882"/>
<reference evidence="3" key="2">
    <citation type="journal article" date="2022" name="Science">
        <title>Structures of &lt;i&gt;Tetrahymena&lt;/i&gt;'s respiratory chain reveal the diversity of eukaryotic core metabolism.</title>
        <authorList>
            <person name="Zhou L."/>
            <person name="Maldonado M."/>
            <person name="Padavannil A."/>
            <person name="Guo F."/>
            <person name="Letts J.A."/>
        </authorList>
    </citation>
    <scope>STRUCTURE BY ELECTRON MICROSCOPY (2.60 ANGSTROMS)</scope>
</reference>
<dbReference type="GeneID" id="7824141"/>
<dbReference type="AlphaFoldDB" id="Q22E95"/>
<sequence>MVYQGFKVLRRNPTFYNPRSAGMVALSYFAYSYYVNKYYKPQNSNFEEYNSSHPHNHDEKVRQYHEKTNQAIRDAVLEKRAEHDQRLREEAKL</sequence>
<dbReference type="PDB" id="8B6F">
    <property type="method" value="EM"/>
    <property type="resolution" value="2.80 A"/>
    <property type="chains" value="B1=1-93"/>
</dbReference>
<dbReference type="STRING" id="312017.Q22E95"/>
<gene>
    <name evidence="1" type="ORF">TTHERM_00835330</name>
</gene>
<dbReference type="Proteomes" id="UP000009168">
    <property type="component" value="Unassembled WGS sequence"/>
</dbReference>
<protein>
    <submittedName>
        <fullName evidence="1">Uncharacterized protein</fullName>
    </submittedName>
</protein>
<evidence type="ECO:0007829" key="3">
    <source>
        <dbReference type="PDB" id="7TGH"/>
    </source>
</evidence>
<proteinExistence type="evidence at protein level"/>
<organism evidence="1 2">
    <name type="scientific">Tetrahymena thermophila (strain SB210)</name>
    <dbReference type="NCBI Taxonomy" id="312017"/>
    <lineage>
        <taxon>Eukaryota</taxon>
        <taxon>Sar</taxon>
        <taxon>Alveolata</taxon>
        <taxon>Ciliophora</taxon>
        <taxon>Intramacronucleata</taxon>
        <taxon>Oligohymenophorea</taxon>
        <taxon>Hymenostomatida</taxon>
        <taxon>Tetrahymenina</taxon>
        <taxon>Tetrahymenidae</taxon>
        <taxon>Tetrahymena</taxon>
    </lineage>
</organism>
<dbReference type="EMDB" id="EMD-34403"/>
<evidence type="ECO:0000313" key="1">
    <source>
        <dbReference type="EMBL" id="EAR83633.2"/>
    </source>
</evidence>
<dbReference type="KEGG" id="tet:TTHERM_00835330"/>
<dbReference type="EMDB" id="EMD-15865"/>
<evidence type="ECO:0007829" key="5">
    <source>
        <dbReference type="PDB" id="8BQS"/>
    </source>
</evidence>
<evidence type="ECO:0007829" key="6">
    <source>
        <dbReference type="PDB" id="8GYM"/>
    </source>
</evidence>
<dbReference type="EMDB" id="EMD-34373"/>
<accession>Q22E95</accession>
<keyword evidence="3 4" id="KW-0002">3D-structure</keyword>
<reference evidence="2" key="1">
    <citation type="journal article" date="2006" name="PLoS Biol.">
        <title>Macronuclear genome sequence of the ciliate Tetrahymena thermophila, a model eukaryote.</title>
        <authorList>
            <person name="Eisen J.A."/>
            <person name="Coyne R.S."/>
            <person name="Wu M."/>
            <person name="Wu D."/>
            <person name="Thiagarajan M."/>
            <person name="Wortman J.R."/>
            <person name="Badger J.H."/>
            <person name="Ren Q."/>
            <person name="Amedeo P."/>
            <person name="Jones K.M."/>
            <person name="Tallon L.J."/>
            <person name="Delcher A.L."/>
            <person name="Salzberg S.L."/>
            <person name="Silva J.C."/>
            <person name="Haas B.J."/>
            <person name="Majoros W.H."/>
            <person name="Farzad M."/>
            <person name="Carlton J.M."/>
            <person name="Smith R.K. Jr."/>
            <person name="Garg J."/>
            <person name="Pearlman R.E."/>
            <person name="Karrer K.M."/>
            <person name="Sun L."/>
            <person name="Manning G."/>
            <person name="Elde N.C."/>
            <person name="Turkewitz A.P."/>
            <person name="Asai D.J."/>
            <person name="Wilkes D.E."/>
            <person name="Wang Y."/>
            <person name="Cai H."/>
            <person name="Collins K."/>
            <person name="Stewart B.A."/>
            <person name="Lee S.R."/>
            <person name="Wilamowska K."/>
            <person name="Weinberg Z."/>
            <person name="Ruzzo W.L."/>
            <person name="Wloga D."/>
            <person name="Gaertig J."/>
            <person name="Frankel J."/>
            <person name="Tsao C.-C."/>
            <person name="Gorovsky M.A."/>
            <person name="Keeling P.J."/>
            <person name="Waller R.F."/>
            <person name="Patron N.J."/>
            <person name="Cherry J.M."/>
            <person name="Stover N.A."/>
            <person name="Krieger C.J."/>
            <person name="del Toro C."/>
            <person name="Ryder H.F."/>
            <person name="Williamson S.C."/>
            <person name="Barbeau R.A."/>
            <person name="Hamilton E.P."/>
            <person name="Orias E."/>
        </authorList>
    </citation>
    <scope>NUCLEOTIDE SEQUENCE [LARGE SCALE GENOMIC DNA]</scope>
    <source>
        <strain evidence="2">SB210</strain>
    </source>
</reference>
<dbReference type="PDB" id="8GYM">
    <property type="method" value="EM"/>
    <property type="resolution" value="2.96 A"/>
    <property type="chains" value="TC/tc=1-93"/>
</dbReference>
<dbReference type="PDB" id="8BQS">
    <property type="method" value="EM"/>
    <property type="resolution" value="2.90 A"/>
    <property type="chains" value="B1=1-93"/>
</dbReference>
<dbReference type="EMDB" id="EMD-16184"/>
<dbReference type="HOGENOM" id="CLU_2269241_0_0_1"/>
<evidence type="ECO:0000313" key="2">
    <source>
        <dbReference type="Proteomes" id="UP000009168"/>
    </source>
</evidence>
<name>Q22E95_TETTS</name>
<keyword evidence="2" id="KW-1185">Reference proteome</keyword>
<reference evidence="6 7" key="3">
    <citation type="journal article" date="2023" name="Nat. Commun.">
        <title>Structures of Tetrahymena thermophila respiratory megacomplexes on the tubular mitochondrial cristae.</title>
        <authorList>
            <person name="Han F."/>
            <person name="Hu Y."/>
            <person name="Wu M."/>
            <person name="He Z."/>
            <person name="Tian H."/>
            <person name="Zhou L."/>
        </authorList>
    </citation>
    <scope>STRUCTURE BY ELECTRON MICROSCOPY (2.96 ANGSTROMS)</scope>
</reference>
<dbReference type="InParanoid" id="Q22E95"/>
<dbReference type="PDB" id="8GZU">
    <property type="method" value="EM"/>
    <property type="resolution" value="4.18 A"/>
    <property type="chains" value="TC/tc=1-93"/>
</dbReference>